<dbReference type="EC" id="2.7.1.51" evidence="8 9"/>
<dbReference type="Proteomes" id="UP000078435">
    <property type="component" value="Unassembled WGS sequence"/>
</dbReference>
<evidence type="ECO:0000256" key="4">
    <source>
        <dbReference type="ARBA" id="ARBA00022777"/>
    </source>
</evidence>
<evidence type="ECO:0000256" key="5">
    <source>
        <dbReference type="ARBA" id="ARBA00022840"/>
    </source>
</evidence>
<dbReference type="Pfam" id="PF02782">
    <property type="entry name" value="FGGY_C"/>
    <property type="match status" value="1"/>
</dbReference>
<feature type="domain" description="Carbohydrate kinase FGGY N-terminal" evidence="11">
    <location>
        <begin position="6"/>
        <end position="249"/>
    </location>
</feature>
<dbReference type="PIRSF" id="PIRSF000538">
    <property type="entry name" value="GlpK"/>
    <property type="match status" value="1"/>
</dbReference>
<keyword evidence="6 8" id="KW-0294">Fucose metabolism</keyword>
<dbReference type="GO" id="GO:0008737">
    <property type="term" value="F:L-fuculokinase activity"/>
    <property type="evidence" value="ECO:0007669"/>
    <property type="project" value="UniProtKB-UniRule"/>
</dbReference>
<evidence type="ECO:0000256" key="7">
    <source>
        <dbReference type="ARBA" id="ARBA00023277"/>
    </source>
</evidence>
<dbReference type="InterPro" id="IPR000577">
    <property type="entry name" value="Carb_kinase_FGGY"/>
</dbReference>
<evidence type="ECO:0000259" key="11">
    <source>
        <dbReference type="Pfam" id="PF00370"/>
    </source>
</evidence>
<dbReference type="CDD" id="cd07773">
    <property type="entry name" value="ASKHA_NBD_FGGY_FK"/>
    <property type="match status" value="1"/>
</dbReference>
<dbReference type="Gene3D" id="3.30.420.40">
    <property type="match status" value="2"/>
</dbReference>
<dbReference type="OrthoDB" id="9805576at2"/>
<comment type="caution">
    <text evidence="13">The sequence shown here is derived from an EMBL/GenBank/DDBJ whole genome shotgun (WGS) entry which is preliminary data.</text>
</comment>
<evidence type="ECO:0000256" key="1">
    <source>
        <dbReference type="ARBA" id="ARBA00009156"/>
    </source>
</evidence>
<keyword evidence="4 8" id="KW-0418">Kinase</keyword>
<dbReference type="PROSITE" id="PS00933">
    <property type="entry name" value="FGGY_KINASES_1"/>
    <property type="match status" value="1"/>
</dbReference>
<keyword evidence="5 8" id="KW-0067">ATP-binding</keyword>
<dbReference type="AlphaFoldDB" id="A0A175VL17"/>
<dbReference type="PANTHER" id="PTHR43095:SF5">
    <property type="entry name" value="XYLULOSE KINASE"/>
    <property type="match status" value="1"/>
</dbReference>
<keyword evidence="3 8" id="KW-0547">Nucleotide-binding</keyword>
<dbReference type="Pfam" id="PF00370">
    <property type="entry name" value="FGGY_N"/>
    <property type="match status" value="1"/>
</dbReference>
<sequence length="482" mass="52210">MRQDVVIVLDCGATNVRAIAVNTAGEVVAKAAVANATEPAREHPEWHQWSLEAILARFTHCCRELQPALAGCEIRAVTVTTFGVDGALVDEDGELLYPIISWKCPRTVAVMEQIRRYLDPEQLQRLSGVGQFGFNTLYKLIWLREQHPELVERAHAWLFISSLINHRLTGKMTTDRTMAGTSQLLSLQQECFSRTILEAVDLPEHLFPPMVAAGEVIGSLLPDFAERLGLPAGIPVVSAGHDTQFALVGSGAGPDQPVLSSGTWEILMVRTPQVDSDALARVADSTCELDADRGQFNPGLQWLASGVLEWVRTLGWPEGGDYEAMIDEARAVPVGCDGVRMAPNLLANGVGHGQGAFTGLSLSTRRGHLYRAALEALAFHLKGQLTRLEQIGHFQAQQLLVVGGGSRNALWNQIKADVLGLPVLAIDEAETTVLGAALYAMTGARLHPTLAAAHAALTRRYTPFQPSADAGAYQTLYKELHS</sequence>
<evidence type="ECO:0000256" key="8">
    <source>
        <dbReference type="HAMAP-Rule" id="MF_00986"/>
    </source>
</evidence>
<dbReference type="GO" id="GO:0042355">
    <property type="term" value="P:L-fucose catabolic process"/>
    <property type="evidence" value="ECO:0007669"/>
    <property type="project" value="UniProtKB-UniRule"/>
</dbReference>
<dbReference type="UniPathway" id="UPA00563">
    <property type="reaction ID" value="UER00625"/>
</dbReference>
<comment type="similarity">
    <text evidence="1 8 10">Belongs to the FGGY kinase family.</text>
</comment>
<dbReference type="HAMAP" id="MF_00986">
    <property type="entry name" value="Fuculokinase"/>
    <property type="match status" value="1"/>
</dbReference>
<evidence type="ECO:0000256" key="3">
    <source>
        <dbReference type="ARBA" id="ARBA00022741"/>
    </source>
</evidence>
<dbReference type="NCBIfam" id="TIGR02628">
    <property type="entry name" value="fuculo_kin_coli"/>
    <property type="match status" value="1"/>
</dbReference>
<dbReference type="InterPro" id="IPR050406">
    <property type="entry name" value="FGGY_Carb_Kinase"/>
</dbReference>
<keyword evidence="2 8" id="KW-0808">Transferase</keyword>
<evidence type="ECO:0000256" key="6">
    <source>
        <dbReference type="ARBA" id="ARBA00023253"/>
    </source>
</evidence>
<dbReference type="InterPro" id="IPR018483">
    <property type="entry name" value="Carb_kinase_FGGY_CS"/>
</dbReference>
<dbReference type="EMBL" id="JMGO02000003">
    <property type="protein sequence ID" value="KXU80662.1"/>
    <property type="molecule type" value="Genomic_DNA"/>
</dbReference>
<reference evidence="13 14" key="1">
    <citation type="submission" date="2016-02" db="EMBL/GenBank/DDBJ databases">
        <title>Draft genome sequence of Aeromonas trota strain 1999lcr isolated from cerebrospinal fluid (CSF).</title>
        <authorList>
            <person name="Dallagassa C.B."/>
            <person name="Prediger K.C."/>
            <person name="Weiss V.A."/>
            <person name="Assis F.E."/>
            <person name="Baura V."/>
            <person name="Cruz L.M."/>
            <person name="Souza E.M."/>
            <person name="Pedrosa F.O."/>
            <person name="Fadel-Picheth C.M."/>
        </authorList>
    </citation>
    <scope>NUCLEOTIDE SEQUENCE [LARGE SCALE GENOMIC DNA]</scope>
    <source>
        <strain evidence="13 14">1999lcr</strain>
    </source>
</reference>
<evidence type="ECO:0000313" key="14">
    <source>
        <dbReference type="Proteomes" id="UP000078435"/>
    </source>
</evidence>
<name>A0A175VL17_AEREN</name>
<organism evidence="13 14">
    <name type="scientific">Aeromonas enteropelogenes</name>
    <name type="common">Aeromonas trota</name>
    <dbReference type="NCBI Taxonomy" id="29489"/>
    <lineage>
        <taxon>Bacteria</taxon>
        <taxon>Pseudomonadati</taxon>
        <taxon>Pseudomonadota</taxon>
        <taxon>Gammaproteobacteria</taxon>
        <taxon>Aeromonadales</taxon>
        <taxon>Aeromonadaceae</taxon>
        <taxon>Aeromonas</taxon>
    </lineage>
</organism>
<dbReference type="PANTHER" id="PTHR43095">
    <property type="entry name" value="SUGAR KINASE"/>
    <property type="match status" value="1"/>
</dbReference>
<feature type="domain" description="Carbohydrate kinase FGGY C-terminal" evidence="12">
    <location>
        <begin position="259"/>
        <end position="442"/>
    </location>
</feature>
<evidence type="ECO:0000256" key="9">
    <source>
        <dbReference type="NCBIfam" id="TIGR02628"/>
    </source>
</evidence>
<protein>
    <recommendedName>
        <fullName evidence="8 9">L-fuculokinase</fullName>
        <ecNumber evidence="8 9">2.7.1.51</ecNumber>
    </recommendedName>
    <alternativeName>
        <fullName evidence="8">L-fuculose kinase</fullName>
    </alternativeName>
</protein>
<keyword evidence="7 8" id="KW-0119">Carbohydrate metabolism</keyword>
<dbReference type="RefSeq" id="WP_061475791.1">
    <property type="nucleotide sequence ID" value="NZ_JAAKOF010000018.1"/>
</dbReference>
<evidence type="ECO:0000259" key="12">
    <source>
        <dbReference type="Pfam" id="PF02782"/>
    </source>
</evidence>
<proteinExistence type="inferred from homology"/>
<accession>A0A175VL17</accession>
<gene>
    <name evidence="8" type="primary">fucK</name>
    <name evidence="13" type="ORF">LCR_11265</name>
</gene>
<dbReference type="PROSITE" id="PS00445">
    <property type="entry name" value="FGGY_KINASES_2"/>
    <property type="match status" value="1"/>
</dbReference>
<comment type="pathway">
    <text evidence="8">Carbohydrate degradation; L-fucose degradation; L-lactaldehyde and glycerone phosphate from L-fucose: step 2/3.</text>
</comment>
<evidence type="ECO:0000313" key="13">
    <source>
        <dbReference type="EMBL" id="KXU80662.1"/>
    </source>
</evidence>
<evidence type="ECO:0000256" key="10">
    <source>
        <dbReference type="RuleBase" id="RU003733"/>
    </source>
</evidence>
<dbReference type="InterPro" id="IPR013450">
    <property type="entry name" value="Fuculokinase"/>
</dbReference>
<dbReference type="SUPFAM" id="SSF53067">
    <property type="entry name" value="Actin-like ATPase domain"/>
    <property type="match status" value="2"/>
</dbReference>
<dbReference type="InterPro" id="IPR043129">
    <property type="entry name" value="ATPase_NBD"/>
</dbReference>
<comment type="function">
    <text evidence="8">Catalyzes the phosphorylation of L-fuculose.</text>
</comment>
<dbReference type="InterPro" id="IPR018485">
    <property type="entry name" value="FGGY_C"/>
</dbReference>
<evidence type="ECO:0000256" key="2">
    <source>
        <dbReference type="ARBA" id="ARBA00022679"/>
    </source>
</evidence>
<dbReference type="InterPro" id="IPR018484">
    <property type="entry name" value="FGGY_N"/>
</dbReference>
<comment type="cofactor">
    <cofactor evidence="8">
        <name>a divalent metal cation</name>
        <dbReference type="ChEBI" id="CHEBI:60240"/>
    </cofactor>
</comment>
<dbReference type="GO" id="GO:0005524">
    <property type="term" value="F:ATP binding"/>
    <property type="evidence" value="ECO:0007669"/>
    <property type="project" value="UniProtKB-UniRule"/>
</dbReference>
<comment type="catalytic activity">
    <reaction evidence="8">
        <text>L-fuculose + ATP = L-fuculose 1-phosphate + ADP + H(+)</text>
        <dbReference type="Rhea" id="RHEA:12376"/>
        <dbReference type="ChEBI" id="CHEBI:15378"/>
        <dbReference type="ChEBI" id="CHEBI:17617"/>
        <dbReference type="ChEBI" id="CHEBI:30616"/>
        <dbReference type="ChEBI" id="CHEBI:57846"/>
        <dbReference type="ChEBI" id="CHEBI:456216"/>
        <dbReference type="EC" id="2.7.1.51"/>
    </reaction>
</comment>